<evidence type="ECO:0000313" key="3">
    <source>
        <dbReference type="EMBL" id="QVV23926.1"/>
    </source>
</evidence>
<organism evidence="3">
    <name type="scientific">Trichoderma cornu-damae</name>
    <dbReference type="NCBI Taxonomy" id="654480"/>
    <lineage>
        <taxon>Eukaryota</taxon>
        <taxon>Fungi</taxon>
        <taxon>Dikarya</taxon>
        <taxon>Ascomycota</taxon>
        <taxon>Pezizomycotina</taxon>
        <taxon>Sordariomycetes</taxon>
        <taxon>Hypocreomycetidae</taxon>
        <taxon>Hypocreales</taxon>
        <taxon>Hypocreaceae</taxon>
        <taxon>Trichoderma</taxon>
    </lineage>
</organism>
<keyword evidence="1" id="KW-0472">Membrane</keyword>
<proteinExistence type="predicted"/>
<keyword evidence="3" id="KW-0496">Mitochondrion</keyword>
<feature type="transmembrane region" description="Helical" evidence="1">
    <location>
        <begin position="23"/>
        <end position="49"/>
    </location>
</feature>
<dbReference type="PANTHER" id="PTHR36181:SF2">
    <property type="entry name" value="INTRON-ENCODED ENDONUCLEASE AI3-RELATED"/>
    <property type="match status" value="1"/>
</dbReference>
<dbReference type="InterPro" id="IPR004860">
    <property type="entry name" value="LAGLIDADG_dom"/>
</dbReference>
<dbReference type="EMBL" id="MW525445">
    <property type="protein sequence ID" value="QVV23926.1"/>
    <property type="molecule type" value="Genomic_DNA"/>
</dbReference>
<name>A0A8E6Z6H7_9HYPO</name>
<evidence type="ECO:0000256" key="1">
    <source>
        <dbReference type="SAM" id="Phobius"/>
    </source>
</evidence>
<dbReference type="AlphaFoldDB" id="A0A8E6Z6H7"/>
<gene>
    <name evidence="3" type="primary">iorf378</name>
</gene>
<dbReference type="GO" id="GO:0004519">
    <property type="term" value="F:endonuclease activity"/>
    <property type="evidence" value="ECO:0007669"/>
    <property type="project" value="InterPro"/>
</dbReference>
<dbReference type="Pfam" id="PF00961">
    <property type="entry name" value="LAGLIDADG_1"/>
    <property type="match status" value="2"/>
</dbReference>
<geneLocation type="mitochondrion" evidence="3"/>
<reference evidence="3" key="1">
    <citation type="submission" date="2021-01" db="EMBL/GenBank/DDBJ databases">
        <title>The complete mitochondrial genome sequence of Trichoderma cornu-damae (Agaricales, Basidiomycota).</title>
        <authorList>
            <person name="Jo J.W."/>
            <person name="Kwak Y.-N."/>
            <person name="Lee H."/>
            <person name="Kim C.-S."/>
            <person name="Chung J.-W."/>
        </authorList>
    </citation>
    <scope>NUCLEOTIDE SEQUENCE</scope>
    <source>
        <strain evidence="3">KA19-0412C</strain>
    </source>
</reference>
<evidence type="ECO:0000259" key="2">
    <source>
        <dbReference type="Pfam" id="PF00961"/>
    </source>
</evidence>
<dbReference type="PANTHER" id="PTHR36181">
    <property type="entry name" value="INTRON-ENCODED ENDONUCLEASE AI3-RELATED"/>
    <property type="match status" value="1"/>
</dbReference>
<dbReference type="InterPro" id="IPR051289">
    <property type="entry name" value="LAGLIDADG_Endonuclease"/>
</dbReference>
<keyword evidence="1" id="KW-0812">Transmembrane</keyword>
<keyword evidence="1" id="KW-1133">Transmembrane helix</keyword>
<feature type="domain" description="Homing endonuclease LAGLIDADG" evidence="2">
    <location>
        <begin position="259"/>
        <end position="345"/>
    </location>
</feature>
<feature type="domain" description="Homing endonuclease LAGLIDADG" evidence="2">
    <location>
        <begin position="108"/>
        <end position="203"/>
    </location>
</feature>
<accession>A0A8E6Z6H7</accession>
<sequence>MKDKVLLFGNLEAIKLYSMRETLVAHIACIINYSLLSLLVVRTLIVFLYSFIKNISTRQYAWEQKILMLNSHQRLNVEHPNNIKIYNHSRSINRFKYNEDQDNFHQWLVGFTDGDGSFSVIRSADGKWTLFFKLTQSTYNLRAIYFIKKQLGVGSVHVDSDCNKADFRIRDRKSIGSKIIPIFDKYPLLTSKYFSYQKFQKAYEILENPNLSTKEKDNLLLNLKSKQIPMDYISPAWEAVNYEVNNTNDAKSIMSKFWLIGFTEAEGSFYLVSKDTTRIVHAFEITQKLDSIVLKAISLILGINFAKKTTYYTVVTTNSRAISNIIDYYSKTMKGMKAVEFRIWARSFVKHKGNYEKLSKIRDNIRIMRKVRWN</sequence>
<protein>
    <recommendedName>
        <fullName evidence="2">Homing endonuclease LAGLIDADG domain-containing protein</fullName>
    </recommendedName>
</protein>